<sequence>MRNFYHTIRKKRLSVIILYFAAFFISCLFLVTALEMRASASGVMLGSAILLWCIAVAFDAFCKAEERKEKRKKKQHAAAIKKNTPAASQLAHMNDKYRGRRVAACRKR</sequence>
<dbReference type="AlphaFoldDB" id="A0A923NLD2"/>
<comment type="caution">
    <text evidence="3">The sequence shown here is derived from an EMBL/GenBank/DDBJ whole genome shotgun (WGS) entry which is preliminary data.</text>
</comment>
<keyword evidence="2" id="KW-0812">Transmembrane</keyword>
<evidence type="ECO:0000256" key="2">
    <source>
        <dbReference type="SAM" id="Phobius"/>
    </source>
</evidence>
<feature type="compositionally biased region" description="Basic residues" evidence="1">
    <location>
        <begin position="98"/>
        <end position="108"/>
    </location>
</feature>
<protein>
    <recommendedName>
        <fullName evidence="5">Lipoprotein</fullName>
    </recommendedName>
</protein>
<feature type="transmembrane region" description="Helical" evidence="2">
    <location>
        <begin position="12"/>
        <end position="34"/>
    </location>
</feature>
<feature type="transmembrane region" description="Helical" evidence="2">
    <location>
        <begin position="40"/>
        <end position="62"/>
    </location>
</feature>
<dbReference type="EMBL" id="JACRYT010000004">
    <property type="protein sequence ID" value="MBC6679322.1"/>
    <property type="molecule type" value="Genomic_DNA"/>
</dbReference>
<organism evidence="3 4">
    <name type="scientific">Zhenpiania hominis</name>
    <dbReference type="NCBI Taxonomy" id="2763644"/>
    <lineage>
        <taxon>Bacteria</taxon>
        <taxon>Bacillati</taxon>
        <taxon>Bacillota</taxon>
        <taxon>Clostridia</taxon>
        <taxon>Peptostreptococcales</taxon>
        <taxon>Anaerovoracaceae</taxon>
        <taxon>Zhenpiania</taxon>
    </lineage>
</organism>
<proteinExistence type="predicted"/>
<dbReference type="RefSeq" id="WP_187302431.1">
    <property type="nucleotide sequence ID" value="NZ_JACRYT010000004.1"/>
</dbReference>
<dbReference type="PROSITE" id="PS51257">
    <property type="entry name" value="PROKAR_LIPOPROTEIN"/>
    <property type="match status" value="1"/>
</dbReference>
<evidence type="ECO:0000313" key="3">
    <source>
        <dbReference type="EMBL" id="MBC6679322.1"/>
    </source>
</evidence>
<gene>
    <name evidence="3" type="ORF">H9L42_05720</name>
</gene>
<name>A0A923NLD2_9FIRM</name>
<keyword evidence="2" id="KW-0472">Membrane</keyword>
<accession>A0A923NLD2</accession>
<keyword evidence="4" id="KW-1185">Reference proteome</keyword>
<feature type="region of interest" description="Disordered" evidence="1">
    <location>
        <begin position="73"/>
        <end position="108"/>
    </location>
</feature>
<dbReference type="Proteomes" id="UP000602647">
    <property type="component" value="Unassembled WGS sequence"/>
</dbReference>
<keyword evidence="2" id="KW-1133">Transmembrane helix</keyword>
<reference evidence="3" key="1">
    <citation type="submission" date="2020-08" db="EMBL/GenBank/DDBJ databases">
        <title>Genome public.</title>
        <authorList>
            <person name="Liu C."/>
            <person name="Sun Q."/>
        </authorList>
    </citation>
    <scope>NUCLEOTIDE SEQUENCE</scope>
    <source>
        <strain evidence="3">BX12</strain>
    </source>
</reference>
<evidence type="ECO:0008006" key="5">
    <source>
        <dbReference type="Google" id="ProtNLM"/>
    </source>
</evidence>
<evidence type="ECO:0000256" key="1">
    <source>
        <dbReference type="SAM" id="MobiDB-lite"/>
    </source>
</evidence>
<evidence type="ECO:0000313" key="4">
    <source>
        <dbReference type="Proteomes" id="UP000602647"/>
    </source>
</evidence>